<sequence>MTNHQTDLTWNELPAPVACYLTARPATDNSAALAAFTDDAVVTDEGHTYHGRDEIGAWMQRASAEYTYTTEFVGATRLDESRIEVVQHLEGNFPGGVIDLRFRFTLDGTGIRRLTIEP</sequence>
<dbReference type="SUPFAM" id="SSF54427">
    <property type="entry name" value="NTF2-like"/>
    <property type="match status" value="1"/>
</dbReference>
<evidence type="ECO:0000313" key="1">
    <source>
        <dbReference type="EMBL" id="AKS34225.1"/>
    </source>
</evidence>
<dbReference type="OrthoDB" id="8684708at2"/>
<name>A0A0K0XA00_MYCGD</name>
<evidence type="ECO:0000313" key="2">
    <source>
        <dbReference type="Proteomes" id="UP000062255"/>
    </source>
</evidence>
<dbReference type="STRING" id="134601.AFA91_22640"/>
<gene>
    <name evidence="1" type="ORF">AFA91_22640</name>
</gene>
<dbReference type="PATRIC" id="fig|134601.6.peg.4676"/>
<dbReference type="AlphaFoldDB" id="A0A0K0XA00"/>
<dbReference type="EMBL" id="CP012150">
    <property type="protein sequence ID" value="AKS34225.1"/>
    <property type="molecule type" value="Genomic_DNA"/>
</dbReference>
<dbReference type="Gene3D" id="3.10.450.50">
    <property type="match status" value="1"/>
</dbReference>
<dbReference type="InterPro" id="IPR032710">
    <property type="entry name" value="NTF2-like_dom_sf"/>
</dbReference>
<dbReference type="Proteomes" id="UP000062255">
    <property type="component" value="Chromosome"/>
</dbReference>
<accession>A0A0K0XA00</accession>
<proteinExistence type="predicted"/>
<organism evidence="1 2">
    <name type="scientific">Mycolicibacterium goodii</name>
    <name type="common">Mycobacterium goodii</name>
    <dbReference type="NCBI Taxonomy" id="134601"/>
    <lineage>
        <taxon>Bacteria</taxon>
        <taxon>Bacillati</taxon>
        <taxon>Actinomycetota</taxon>
        <taxon>Actinomycetes</taxon>
        <taxon>Mycobacteriales</taxon>
        <taxon>Mycobacteriaceae</taxon>
        <taxon>Mycolicibacterium</taxon>
    </lineage>
</organism>
<dbReference type="KEGG" id="mgo:AFA91_22640"/>
<protein>
    <submittedName>
        <fullName evidence="1">Uncharacterized protein</fullName>
    </submittedName>
</protein>
<reference evidence="1 2" key="1">
    <citation type="submission" date="2015-07" db="EMBL/GenBank/DDBJ databases">
        <title>Complete genome sequence of Mycobacterium goodii X7B, a facultative thermophilic biodesulfurizing bacterium.</title>
        <authorList>
            <person name="Yu B."/>
            <person name="Li F."/>
            <person name="Xu P."/>
        </authorList>
    </citation>
    <scope>NUCLEOTIDE SEQUENCE [LARGE SCALE GENOMIC DNA]</scope>
    <source>
        <strain evidence="1 2">X7B</strain>
    </source>
</reference>
<dbReference type="RefSeq" id="WP_049746675.1">
    <property type="nucleotide sequence ID" value="NZ_CP012150.1"/>
</dbReference>